<feature type="domain" description="Transducer of regulated CREB activity middle" evidence="12">
    <location>
        <begin position="159"/>
        <end position="309"/>
    </location>
</feature>
<keyword evidence="4" id="KW-0963">Cytoplasm</keyword>
<comment type="subcellular location">
    <subcellularLocation>
        <location evidence="2">Cytoplasm</location>
    </subcellularLocation>
    <subcellularLocation>
        <location evidence="1">Nucleus</location>
    </subcellularLocation>
</comment>
<dbReference type="InterPro" id="IPR024785">
    <property type="entry name" value="TORC_C"/>
</dbReference>
<dbReference type="PANTHER" id="PTHR13589">
    <property type="entry name" value="CREB-REGULATED TRANSCRIPTION COACTIVATOR"/>
    <property type="match status" value="1"/>
</dbReference>
<keyword evidence="5" id="KW-0597">Phosphoprotein</keyword>
<dbReference type="GO" id="GO:0005737">
    <property type="term" value="C:cytoplasm"/>
    <property type="evidence" value="ECO:0007669"/>
    <property type="project" value="UniProtKB-SubCell"/>
</dbReference>
<protein>
    <submittedName>
        <fullName evidence="15">CREB-regulated transcription coactivator 3 isoform X3</fullName>
    </submittedName>
</protein>
<accession>A0A6J3GKL6</accession>
<evidence type="ECO:0000259" key="11">
    <source>
        <dbReference type="Pfam" id="PF12884"/>
    </source>
</evidence>
<dbReference type="InterPro" id="IPR024783">
    <property type="entry name" value="TORC_N"/>
</dbReference>
<evidence type="ECO:0000313" key="14">
    <source>
        <dbReference type="Proteomes" id="UP000504640"/>
    </source>
</evidence>
<dbReference type="GeneID" id="116539471"/>
<evidence type="ECO:0000256" key="5">
    <source>
        <dbReference type="ARBA" id="ARBA00022553"/>
    </source>
</evidence>
<dbReference type="GO" id="GO:0045944">
    <property type="term" value="P:positive regulation of transcription by RNA polymerase II"/>
    <property type="evidence" value="ECO:0007669"/>
    <property type="project" value="TreeGrafter"/>
</dbReference>
<dbReference type="GO" id="GO:0008140">
    <property type="term" value="F:cAMP response element binding protein binding"/>
    <property type="evidence" value="ECO:0007669"/>
    <property type="project" value="InterPro"/>
</dbReference>
<sequence length="607" mass="65401">MAASPGSGSANPRKFSEKIALHTQRQAEETRAFEQLMTDLTLSRVQFQKLQQLRLTQYHGGSLPNVSQLRSSASEFQPSFHQADNVRGTRHHGLVERPCRNRFHPLHRRSGDKPGRQFEGSAFGANYSSQPLDESWPRQQPPWKEEKHPGFRLTSALNRTNSDSALHTSALSTKPQDPYGGGGQSAWPAPYMVASFPGPLKEENLLHVPKPLPKQLWETKEIQSLSGRPRSCDVGGGSAFPHNGQNLGLSPFLGTLNTGGSLPDLTNLHYSAPLPASLDTSDHLFGSMSVGNSVSNLPAAMTHLGIRSSSGLQSSRSNPSIQATLNKTALSSSLNNHPQTSVPSASALHPSLRLFSLSNPSLSTTNLSGPSRRRQPPVSPLTLSPGPEAHPGFSRQLSSTSPLAPYPASQMVSSDRSRLSFLPTEAQAQVSPPPPYPAPQELTQPLLQQPHAPETPAQQPPAASSLPQSDFQLLAAQGSSLTSFFPDVGFDQQSMRPGPAFPQQVPLVPPGSRDPQDSFHLRPSPYSNCGSFPNAVLTEDTSSSLFKDLSSALAGLPEVSLNVDTPFPLEEELQIEPLSLDGLNMLSDSSMGLLDPSVEETFRADRL</sequence>
<feature type="region of interest" description="Disordered" evidence="10">
    <location>
        <begin position="363"/>
        <end position="419"/>
    </location>
</feature>
<dbReference type="Pfam" id="PF12885">
    <property type="entry name" value="TORC_M"/>
    <property type="match status" value="1"/>
</dbReference>
<evidence type="ECO:0000256" key="2">
    <source>
        <dbReference type="ARBA" id="ARBA00004496"/>
    </source>
</evidence>
<organism evidence="14 15">
    <name type="scientific">Sapajus apella</name>
    <name type="common">Brown-capped capuchin</name>
    <name type="synonym">Cebus apella</name>
    <dbReference type="NCBI Taxonomy" id="9515"/>
    <lineage>
        <taxon>Eukaryota</taxon>
        <taxon>Metazoa</taxon>
        <taxon>Chordata</taxon>
        <taxon>Craniata</taxon>
        <taxon>Vertebrata</taxon>
        <taxon>Euteleostomi</taxon>
        <taxon>Mammalia</taxon>
        <taxon>Eutheria</taxon>
        <taxon>Euarchontoglires</taxon>
        <taxon>Primates</taxon>
        <taxon>Haplorrhini</taxon>
        <taxon>Platyrrhini</taxon>
        <taxon>Cebidae</taxon>
        <taxon>Cebinae</taxon>
        <taxon>Sapajus</taxon>
    </lineage>
</organism>
<evidence type="ECO:0000256" key="4">
    <source>
        <dbReference type="ARBA" id="ARBA00022490"/>
    </source>
</evidence>
<keyword evidence="7" id="KW-0010">Activator</keyword>
<evidence type="ECO:0000259" key="12">
    <source>
        <dbReference type="Pfam" id="PF12885"/>
    </source>
</evidence>
<evidence type="ECO:0000313" key="15">
    <source>
        <dbReference type="RefSeq" id="XP_032118330.1"/>
    </source>
</evidence>
<comment type="similarity">
    <text evidence="3">Belongs to the TORC family.</text>
</comment>
<keyword evidence="6" id="KW-0805">Transcription regulation</keyword>
<evidence type="ECO:0000256" key="7">
    <source>
        <dbReference type="ARBA" id="ARBA00023159"/>
    </source>
</evidence>
<dbReference type="GO" id="GO:0051289">
    <property type="term" value="P:protein homotetramerization"/>
    <property type="evidence" value="ECO:0007669"/>
    <property type="project" value="InterPro"/>
</dbReference>
<evidence type="ECO:0000256" key="1">
    <source>
        <dbReference type="ARBA" id="ARBA00004123"/>
    </source>
</evidence>
<dbReference type="Pfam" id="PF12886">
    <property type="entry name" value="TORC_C"/>
    <property type="match status" value="1"/>
</dbReference>
<feature type="domain" description="Transducer of regulated CREB activity C-terminal" evidence="13">
    <location>
        <begin position="533"/>
        <end position="607"/>
    </location>
</feature>
<dbReference type="PANTHER" id="PTHR13589:SF4">
    <property type="entry name" value="CREB-REGULATED TRANSCRIPTION COACTIVATOR 3"/>
    <property type="match status" value="1"/>
</dbReference>
<dbReference type="InterPro" id="IPR024784">
    <property type="entry name" value="TORC_M"/>
</dbReference>
<keyword evidence="8" id="KW-0804">Transcription</keyword>
<reference evidence="15" key="1">
    <citation type="submission" date="2025-08" db="UniProtKB">
        <authorList>
            <consortium name="RefSeq"/>
        </authorList>
    </citation>
    <scope>IDENTIFICATION</scope>
    <source>
        <tissue evidence="15">Blood</tissue>
    </source>
</reference>
<evidence type="ECO:0000256" key="3">
    <source>
        <dbReference type="ARBA" id="ARBA00007167"/>
    </source>
</evidence>
<dbReference type="GO" id="GO:0005634">
    <property type="term" value="C:nucleus"/>
    <property type="evidence" value="ECO:0007669"/>
    <property type="project" value="UniProtKB-SubCell"/>
</dbReference>
<dbReference type="CTD" id="64784"/>
<proteinExistence type="inferred from homology"/>
<name>A0A6J3GKL6_SAPAP</name>
<dbReference type="Proteomes" id="UP000504640">
    <property type="component" value="Unplaced"/>
</dbReference>
<keyword evidence="9" id="KW-0539">Nucleus</keyword>
<evidence type="ECO:0000256" key="10">
    <source>
        <dbReference type="SAM" id="MobiDB-lite"/>
    </source>
</evidence>
<gene>
    <name evidence="15" type="primary">CRTC3</name>
</gene>
<keyword evidence="14" id="KW-1185">Reference proteome</keyword>
<feature type="domain" description="Transducer of regulated CREB activity N-terminal" evidence="11">
    <location>
        <begin position="11"/>
        <end position="64"/>
    </location>
</feature>
<dbReference type="InterPro" id="IPR024786">
    <property type="entry name" value="TORC"/>
</dbReference>
<evidence type="ECO:0000256" key="9">
    <source>
        <dbReference type="ARBA" id="ARBA00023242"/>
    </source>
</evidence>
<dbReference type="RefSeq" id="XP_032118330.1">
    <property type="nucleotide sequence ID" value="XM_032262439.1"/>
</dbReference>
<dbReference type="Pfam" id="PF12884">
    <property type="entry name" value="TORC_N"/>
    <property type="match status" value="1"/>
</dbReference>
<evidence type="ECO:0000256" key="8">
    <source>
        <dbReference type="ARBA" id="ARBA00023163"/>
    </source>
</evidence>
<evidence type="ECO:0000256" key="6">
    <source>
        <dbReference type="ARBA" id="ARBA00023015"/>
    </source>
</evidence>
<dbReference type="AlphaFoldDB" id="A0A6J3GKL6"/>
<evidence type="ECO:0000259" key="13">
    <source>
        <dbReference type="Pfam" id="PF12886"/>
    </source>
</evidence>
<feature type="region of interest" description="Disordered" evidence="10">
    <location>
        <begin position="104"/>
        <end position="148"/>
    </location>
</feature>